<dbReference type="CDD" id="cd00822">
    <property type="entry name" value="TopoII_Trans_DNA_gyrase"/>
    <property type="match status" value="1"/>
</dbReference>
<sequence length="838" mass="93012">MTDATNEQPKQPGTPADTGYGEGSIQILEGLEAVRKRPGMYIGDTSDGTGLHHLVFEVVDNSIDEALAGHCDDIVVTIHTDNSISVIDNGRGIPTGVKMDDKHEPKRSAAEIALTELHAGGKFNQNSYKVSGGLHGVGVSCVNALSKWLRLQVRREGKVHFIEFRKGVPQDRVLEQRDGFEISPMKVIGETEKRGTEVHFLPDDEIFNNIDFHYDVLAKRLRELSFLNNGVKIKLVDERNAKEDNFAFAGGVKGFVEFINQGKKILHPNVFHAMGEKMSEQSTNIGVEVAMQWNDSYSENVLCFTNNIPQRDGGTHLTGLRAAMTRVINKYIEDNELAKKAKVEVSGDDMREGLACVVSVKVPEPKFSSQTKDKLVSSEVRAPVEDIVGRLLTDWLLENPNDAKIICGKIVEAARAREAARKAREMTRRKGVLDGLGLPGKLADCQEKDPALCEIYIVEGDSAGGSAKQGRDRKFQAILPLRGKILNVEKARYEKLLASNEILTLITALGTGIGKTGSGGDDFNPDKLRYHRIIIMTDADVDGAHIRTLLLTFFYRQMPELVERGHIYIAQPPLYKVKQGKNEQYLKDAHELDAYMLKVALNDAHLYTGINDTTLKGEAFEQLARQYVLAENVISRLANWMDGEALRVLANGVEINMDTKDQAEASAASLKAALHGAEVEAAYDERTDKHVLRISRKHHGNTKSSIISADFVHGADYEVLSTAGKTFKGLLGAEAVIRRGEGDKQKEQKVTDFRQAMQWLMSQAENSVGRQRYKGLGEMNPAQLWETTMDPTVRRLLRVQIEDAIEADRVFTMLMGDEVEPRRDFIESNALRAANIDV</sequence>
<feature type="site" description="Interaction with DNA" evidence="11">
    <location>
        <position position="487"/>
    </location>
</feature>
<feature type="compositionally biased region" description="Polar residues" evidence="12">
    <location>
        <begin position="1"/>
        <end position="11"/>
    </location>
</feature>
<dbReference type="InterPro" id="IPR013759">
    <property type="entry name" value="Topo_IIA_B_C"/>
</dbReference>
<evidence type="ECO:0000256" key="12">
    <source>
        <dbReference type="SAM" id="MobiDB-lite"/>
    </source>
</evidence>
<name>A0ABT0YV12_9BURK</name>
<evidence type="ECO:0000256" key="5">
    <source>
        <dbReference type="ARBA" id="ARBA00022741"/>
    </source>
</evidence>
<keyword evidence="3 11" id="KW-0963">Cytoplasm</keyword>
<feature type="binding site" evidence="11">
    <location>
        <position position="459"/>
    </location>
    <ligand>
        <name>Mg(2+)</name>
        <dbReference type="ChEBI" id="CHEBI:18420"/>
        <label>1</label>
        <note>catalytic</note>
    </ligand>
</feature>
<keyword evidence="6 11" id="KW-0067">ATP-binding</keyword>
<feature type="binding site" evidence="11">
    <location>
        <position position="538"/>
    </location>
    <ligand>
        <name>Mg(2+)</name>
        <dbReference type="ChEBI" id="CHEBI:18420"/>
        <label>1</label>
        <note>catalytic</note>
    </ligand>
</feature>
<evidence type="ECO:0000256" key="4">
    <source>
        <dbReference type="ARBA" id="ARBA00022723"/>
    </source>
</evidence>
<feature type="binding site" evidence="11">
    <location>
        <position position="540"/>
    </location>
    <ligand>
        <name>Mg(2+)</name>
        <dbReference type="ChEBI" id="CHEBI:18420"/>
        <label>2</label>
    </ligand>
</feature>
<evidence type="ECO:0000256" key="6">
    <source>
        <dbReference type="ARBA" id="ARBA00022840"/>
    </source>
</evidence>
<dbReference type="Pfam" id="PF01751">
    <property type="entry name" value="Toprim"/>
    <property type="match status" value="1"/>
</dbReference>
<evidence type="ECO:0000256" key="7">
    <source>
        <dbReference type="ARBA" id="ARBA00022842"/>
    </source>
</evidence>
<keyword evidence="9" id="KW-0238">DNA-binding</keyword>
<comment type="similarity">
    <text evidence="2 11">Belongs to the type II topoisomerase GyrB family.</text>
</comment>
<feature type="domain" description="Toprim" evidence="13">
    <location>
        <begin position="453"/>
        <end position="573"/>
    </location>
</feature>
<dbReference type="SUPFAM" id="SSF56719">
    <property type="entry name" value="Type II DNA topoisomerase"/>
    <property type="match status" value="1"/>
</dbReference>
<dbReference type="InterPro" id="IPR003594">
    <property type="entry name" value="HATPase_dom"/>
</dbReference>
<dbReference type="SUPFAM" id="SSF55874">
    <property type="entry name" value="ATPase domain of HSP90 chaperone/DNA topoisomerase II/histidine kinase"/>
    <property type="match status" value="1"/>
</dbReference>
<dbReference type="Pfam" id="PF00986">
    <property type="entry name" value="DNA_gyraseB_C"/>
    <property type="match status" value="1"/>
</dbReference>
<dbReference type="EMBL" id="JAMKFE010000021">
    <property type="protein sequence ID" value="MCM5682587.1"/>
    <property type="molecule type" value="Genomic_DNA"/>
</dbReference>
<comment type="miscellaneous">
    <text evidence="11">Few gyrases are as efficient as E.coli at forming negative supercoils. Not all organisms have 2 type II topoisomerases; in organisms with a single type II topoisomerase this enzyme also has to decatenate newly replicated chromosomes.</text>
</comment>
<dbReference type="Gene3D" id="3.30.565.10">
    <property type="entry name" value="Histidine kinase-like ATPase, C-terminal domain"/>
    <property type="match status" value="1"/>
</dbReference>
<proteinExistence type="inferred from homology"/>
<dbReference type="CDD" id="cd03366">
    <property type="entry name" value="TOPRIM_TopoIIA_GyrB"/>
    <property type="match status" value="1"/>
</dbReference>
<dbReference type="PROSITE" id="PS00177">
    <property type="entry name" value="TOPOISOMERASE_II"/>
    <property type="match status" value="1"/>
</dbReference>
<dbReference type="Pfam" id="PF00204">
    <property type="entry name" value="DNA_gyraseB"/>
    <property type="match status" value="1"/>
</dbReference>
<dbReference type="Pfam" id="PF21249">
    <property type="entry name" value="GyrB_hook"/>
    <property type="match status" value="1"/>
</dbReference>
<dbReference type="InterPro" id="IPR013506">
    <property type="entry name" value="Topo_IIA_bsu_dom2"/>
</dbReference>
<dbReference type="InterPro" id="IPR034160">
    <property type="entry name" value="TOPRIM_GyrB"/>
</dbReference>
<comment type="cofactor">
    <cofactor evidence="11">
        <name>Mg(2+)</name>
        <dbReference type="ChEBI" id="CHEBI:18420"/>
    </cofactor>
    <cofactor evidence="11">
        <name>Mn(2+)</name>
        <dbReference type="ChEBI" id="CHEBI:29035"/>
    </cofactor>
    <cofactor evidence="11">
        <name>Ca(2+)</name>
        <dbReference type="ChEBI" id="CHEBI:29108"/>
    </cofactor>
    <text evidence="11">Binds two Mg(2+) per subunit. The magnesium ions form salt bridges with both the protein and the DNA. Can also accept other divalent metal cations, such as Mn(2+) or Ca(2+).</text>
</comment>
<evidence type="ECO:0000313" key="15">
    <source>
        <dbReference type="Proteomes" id="UP001165541"/>
    </source>
</evidence>
<organism evidence="14 15">
    <name type="scientific">Caldimonas mangrovi</name>
    <dbReference type="NCBI Taxonomy" id="2944811"/>
    <lineage>
        <taxon>Bacteria</taxon>
        <taxon>Pseudomonadati</taxon>
        <taxon>Pseudomonadota</taxon>
        <taxon>Betaproteobacteria</taxon>
        <taxon>Burkholderiales</taxon>
        <taxon>Sphaerotilaceae</taxon>
        <taxon>Caldimonas</taxon>
    </lineage>
</organism>
<dbReference type="PRINTS" id="PR01159">
    <property type="entry name" value="DNAGYRASEB"/>
</dbReference>
<dbReference type="InterPro" id="IPR018522">
    <property type="entry name" value="TopoIIA_CS"/>
</dbReference>
<dbReference type="Gene3D" id="3.40.50.670">
    <property type="match status" value="2"/>
</dbReference>
<dbReference type="SUPFAM" id="SSF54211">
    <property type="entry name" value="Ribosomal protein S5 domain 2-like"/>
    <property type="match status" value="1"/>
</dbReference>
<evidence type="ECO:0000256" key="9">
    <source>
        <dbReference type="ARBA" id="ARBA00023125"/>
    </source>
</evidence>
<keyword evidence="5 11" id="KW-0547">Nucleotide-binding</keyword>
<evidence type="ECO:0000256" key="3">
    <source>
        <dbReference type="ARBA" id="ARBA00022490"/>
    </source>
</evidence>
<accession>A0ABT0YV12</accession>
<gene>
    <name evidence="11 14" type="primary">gyrB</name>
    <name evidence="14" type="ORF">M8A51_23905</name>
</gene>
<evidence type="ECO:0000256" key="11">
    <source>
        <dbReference type="HAMAP-Rule" id="MF_01898"/>
    </source>
</evidence>
<dbReference type="PANTHER" id="PTHR45866:SF1">
    <property type="entry name" value="DNA GYRASE SUBUNIT B, MITOCHONDRIAL"/>
    <property type="match status" value="1"/>
</dbReference>
<dbReference type="HAMAP" id="MF_01898">
    <property type="entry name" value="GyrB"/>
    <property type="match status" value="1"/>
</dbReference>
<dbReference type="InterPro" id="IPR002288">
    <property type="entry name" value="DNA_gyrase_B_C"/>
</dbReference>
<evidence type="ECO:0000256" key="8">
    <source>
        <dbReference type="ARBA" id="ARBA00023029"/>
    </source>
</evidence>
<dbReference type="RefSeq" id="WP_251781111.1">
    <property type="nucleotide sequence ID" value="NZ_JAMKFE010000021.1"/>
</dbReference>
<dbReference type="InterPro" id="IPR036890">
    <property type="entry name" value="HATPase_C_sf"/>
</dbReference>
<feature type="region of interest" description="Disordered" evidence="12">
    <location>
        <begin position="1"/>
        <end position="22"/>
    </location>
</feature>
<comment type="function">
    <text evidence="11">A type II topoisomerase that negatively supercoils closed circular double-stranded (ds) DNA in an ATP-dependent manner to modulate DNA topology and maintain chromosomes in an underwound state. Negative supercoiling favors strand separation, and DNA replication, transcription, recombination and repair, all of which involve strand separation. Also able to catalyze the interconversion of other topological isomers of dsDNA rings, including catenanes and knotted rings. Type II topoisomerases break and join 2 DNA strands simultaneously in an ATP-dependent manner.</text>
</comment>
<dbReference type="InterPro" id="IPR041423">
    <property type="entry name" value="GyrB_insert"/>
</dbReference>
<reference evidence="14" key="1">
    <citation type="submission" date="2022-05" db="EMBL/GenBank/DDBJ databases">
        <title>Schlegelella sp. nov., isolated from mangrove soil.</title>
        <authorList>
            <person name="Liu Y."/>
            <person name="Ge X."/>
            <person name="Liu W."/>
        </authorList>
    </citation>
    <scope>NUCLEOTIDE SEQUENCE</scope>
    <source>
        <strain evidence="14">S2-27</strain>
    </source>
</reference>
<dbReference type="NCBIfam" id="NF004189">
    <property type="entry name" value="PRK05644.1"/>
    <property type="match status" value="1"/>
</dbReference>
<comment type="subunit">
    <text evidence="11">Heterotetramer, composed of two GyrA and two GyrB chains. In the heterotetramer, GyrA contains the active site tyrosine that forms a transient covalent intermediate with DNA, while GyrB binds cofactors and catalyzes ATP hydrolysis.</text>
</comment>
<comment type="caution">
    <text evidence="14">The sequence shown here is derived from an EMBL/GenBank/DDBJ whole genome shotgun (WGS) entry which is preliminary data.</text>
</comment>
<dbReference type="GO" id="GO:0003918">
    <property type="term" value="F:DNA topoisomerase type II (double strand cut, ATP-hydrolyzing) activity"/>
    <property type="evidence" value="ECO:0007669"/>
    <property type="project" value="UniProtKB-EC"/>
</dbReference>
<dbReference type="InterPro" id="IPR014721">
    <property type="entry name" value="Ribsml_uS5_D2-typ_fold_subgr"/>
</dbReference>
<evidence type="ECO:0000259" key="13">
    <source>
        <dbReference type="PROSITE" id="PS50880"/>
    </source>
</evidence>
<evidence type="ECO:0000256" key="2">
    <source>
        <dbReference type="ARBA" id="ARBA00010708"/>
    </source>
</evidence>
<comment type="subcellular location">
    <subcellularLocation>
        <location evidence="11">Cytoplasm</location>
    </subcellularLocation>
</comment>
<dbReference type="InterPro" id="IPR020568">
    <property type="entry name" value="Ribosomal_Su5_D2-typ_SF"/>
</dbReference>
<dbReference type="InterPro" id="IPR011557">
    <property type="entry name" value="GyrB"/>
</dbReference>
<evidence type="ECO:0000256" key="1">
    <source>
        <dbReference type="ARBA" id="ARBA00000185"/>
    </source>
</evidence>
<keyword evidence="7 11" id="KW-0460">Magnesium</keyword>
<dbReference type="Pfam" id="PF18053">
    <property type="entry name" value="GyrB_insert"/>
    <property type="match status" value="1"/>
</dbReference>
<feature type="binding site" evidence="11">
    <location>
        <position position="538"/>
    </location>
    <ligand>
        <name>Mg(2+)</name>
        <dbReference type="ChEBI" id="CHEBI:18420"/>
        <label>2</label>
    </ligand>
</feature>
<keyword evidence="15" id="KW-1185">Reference proteome</keyword>
<comment type="catalytic activity">
    <reaction evidence="1 11">
        <text>ATP-dependent breakage, passage and rejoining of double-stranded DNA.</text>
        <dbReference type="EC" id="5.6.2.2"/>
    </reaction>
</comment>
<dbReference type="InterPro" id="IPR006171">
    <property type="entry name" value="TOPRIM_dom"/>
</dbReference>
<evidence type="ECO:0000256" key="10">
    <source>
        <dbReference type="ARBA" id="ARBA00023235"/>
    </source>
</evidence>
<dbReference type="InterPro" id="IPR001241">
    <property type="entry name" value="Topo_IIA"/>
</dbReference>
<keyword evidence="8 11" id="KW-0799">Topoisomerase</keyword>
<evidence type="ECO:0000313" key="14">
    <source>
        <dbReference type="EMBL" id="MCM5682587.1"/>
    </source>
</evidence>
<dbReference type="InterPro" id="IPR000565">
    <property type="entry name" value="Topo_IIA_B"/>
</dbReference>
<dbReference type="Pfam" id="PF02518">
    <property type="entry name" value="HATPase_c"/>
    <property type="match status" value="1"/>
</dbReference>
<dbReference type="Gene3D" id="3.30.230.10">
    <property type="match status" value="1"/>
</dbReference>
<dbReference type="CDD" id="cd16928">
    <property type="entry name" value="HATPase_GyrB-like"/>
    <property type="match status" value="1"/>
</dbReference>
<keyword evidence="10 11" id="KW-0413">Isomerase</keyword>
<dbReference type="NCBIfam" id="NF011501">
    <property type="entry name" value="PRK14939.1"/>
    <property type="match status" value="1"/>
</dbReference>
<feature type="site" description="Interaction with DNA" evidence="11">
    <location>
        <position position="484"/>
    </location>
</feature>
<keyword evidence="4 11" id="KW-0479">Metal-binding</keyword>
<dbReference type="NCBIfam" id="TIGR01059">
    <property type="entry name" value="gyrB"/>
    <property type="match status" value="1"/>
</dbReference>
<dbReference type="SMART" id="SM00387">
    <property type="entry name" value="HATPase_c"/>
    <property type="match status" value="1"/>
</dbReference>
<dbReference type="EC" id="5.6.2.2" evidence="11"/>
<dbReference type="PANTHER" id="PTHR45866">
    <property type="entry name" value="DNA GYRASE/TOPOISOMERASE SUBUNIT B"/>
    <property type="match status" value="1"/>
</dbReference>
<dbReference type="Proteomes" id="UP001165541">
    <property type="component" value="Unassembled WGS sequence"/>
</dbReference>
<dbReference type="PRINTS" id="PR00418">
    <property type="entry name" value="TPI2FAMILY"/>
</dbReference>
<dbReference type="SMART" id="SM00433">
    <property type="entry name" value="TOP2c"/>
    <property type="match status" value="1"/>
</dbReference>
<dbReference type="PROSITE" id="PS50880">
    <property type="entry name" value="TOPRIM"/>
    <property type="match status" value="1"/>
</dbReference>
<dbReference type="InterPro" id="IPR013760">
    <property type="entry name" value="Topo_IIA-like_dom_sf"/>
</dbReference>
<dbReference type="InterPro" id="IPR049353">
    <property type="entry name" value="GyrB_hook"/>
</dbReference>
<protein>
    <recommendedName>
        <fullName evidence="11">DNA gyrase subunit B</fullName>
        <ecNumber evidence="11">5.6.2.2</ecNumber>
    </recommendedName>
</protein>